<organism evidence="3 4">
    <name type="scientific">Nocardiopsis tropica</name>
    <dbReference type="NCBI Taxonomy" id="109330"/>
    <lineage>
        <taxon>Bacteria</taxon>
        <taxon>Bacillati</taxon>
        <taxon>Actinomycetota</taxon>
        <taxon>Actinomycetes</taxon>
        <taxon>Streptosporangiales</taxon>
        <taxon>Nocardiopsidaceae</taxon>
        <taxon>Nocardiopsis</taxon>
    </lineage>
</organism>
<keyword evidence="1" id="KW-0238">DNA-binding</keyword>
<dbReference type="PANTHER" id="PTHR30204:SF92">
    <property type="entry name" value="HTH-TYPE TRANSCRIPTIONAL REGULATOR ZNTR"/>
    <property type="match status" value="1"/>
</dbReference>
<dbReference type="SMART" id="SM00422">
    <property type="entry name" value="HTH_MERR"/>
    <property type="match status" value="1"/>
</dbReference>
<accession>A0ABU7KKT9</accession>
<proteinExistence type="predicted"/>
<sequence>MVMMRVSELAERSGVPASTLRYYEDRGLLPAQRSPVGYRLYDQRALERLAFITAAKQIGLDLDEIGELTTIWADHHCAQVKATLKPRITDRLAEANRKSAELEEFQNLLRNALRSLEQLPDRETPCDPSCSFLTMGPSVPARLAPRKPLAIAAVTEAPSCSLDEGDYQQRIDRWRLMLQDAHQNFGPQGCTWSLPLSQAGPLAELAAAERQCCSFLRLNLDFTTQRVRLHVSADPRRLPEPGSPAEQAARLLGALNDAPVSAAKEQ</sequence>
<dbReference type="RefSeq" id="WP_330156898.1">
    <property type="nucleotide sequence ID" value="NZ_BAAAJA010000005.1"/>
</dbReference>
<reference evidence="3 4" key="1">
    <citation type="submission" date="2023-07" db="EMBL/GenBank/DDBJ databases">
        <authorList>
            <person name="Girao M."/>
            <person name="Carvalho M.F."/>
        </authorList>
    </citation>
    <scope>NUCLEOTIDE SEQUENCE [LARGE SCALE GENOMIC DNA]</scope>
    <source>
        <strain evidence="3 4">66/93</strain>
    </source>
</reference>
<dbReference type="Pfam" id="PF13411">
    <property type="entry name" value="MerR_1"/>
    <property type="match status" value="1"/>
</dbReference>
<dbReference type="EMBL" id="JAUUCC010000006">
    <property type="protein sequence ID" value="MEE2049634.1"/>
    <property type="molecule type" value="Genomic_DNA"/>
</dbReference>
<evidence type="ECO:0000313" key="3">
    <source>
        <dbReference type="EMBL" id="MEE2049634.1"/>
    </source>
</evidence>
<dbReference type="SUPFAM" id="SSF46955">
    <property type="entry name" value="Putative DNA-binding domain"/>
    <property type="match status" value="1"/>
</dbReference>
<dbReference type="InterPro" id="IPR009061">
    <property type="entry name" value="DNA-bd_dom_put_sf"/>
</dbReference>
<feature type="domain" description="HTH merR-type" evidence="2">
    <location>
        <begin position="3"/>
        <end position="71"/>
    </location>
</feature>
<dbReference type="InterPro" id="IPR047057">
    <property type="entry name" value="MerR_fam"/>
</dbReference>
<evidence type="ECO:0000259" key="2">
    <source>
        <dbReference type="PROSITE" id="PS50937"/>
    </source>
</evidence>
<gene>
    <name evidence="3" type="ORF">Q8A49_03910</name>
</gene>
<dbReference type="PROSITE" id="PS50937">
    <property type="entry name" value="HTH_MERR_2"/>
    <property type="match status" value="1"/>
</dbReference>
<comment type="caution">
    <text evidence="3">The sequence shown here is derived from an EMBL/GenBank/DDBJ whole genome shotgun (WGS) entry which is preliminary data.</text>
</comment>
<protein>
    <submittedName>
        <fullName evidence="3">MerR family transcriptional regulator</fullName>
    </submittedName>
</protein>
<dbReference type="PRINTS" id="PR00040">
    <property type="entry name" value="HTHMERR"/>
</dbReference>
<name>A0ABU7KKT9_9ACTN</name>
<dbReference type="Proteomes" id="UP001348641">
    <property type="component" value="Unassembled WGS sequence"/>
</dbReference>
<evidence type="ECO:0000313" key="4">
    <source>
        <dbReference type="Proteomes" id="UP001348641"/>
    </source>
</evidence>
<dbReference type="Gene3D" id="1.10.1660.10">
    <property type="match status" value="1"/>
</dbReference>
<dbReference type="InterPro" id="IPR000551">
    <property type="entry name" value="MerR-type_HTH_dom"/>
</dbReference>
<evidence type="ECO:0000256" key="1">
    <source>
        <dbReference type="ARBA" id="ARBA00023125"/>
    </source>
</evidence>
<dbReference type="PANTHER" id="PTHR30204">
    <property type="entry name" value="REDOX-CYCLING DRUG-SENSING TRANSCRIPTIONAL ACTIVATOR SOXR"/>
    <property type="match status" value="1"/>
</dbReference>